<feature type="compositionally biased region" description="Low complexity" evidence="1">
    <location>
        <begin position="55"/>
        <end position="89"/>
    </location>
</feature>
<dbReference type="AlphaFoldDB" id="A0A409WGZ8"/>
<dbReference type="Proteomes" id="UP000284706">
    <property type="component" value="Unassembled WGS sequence"/>
</dbReference>
<proteinExistence type="predicted"/>
<feature type="region of interest" description="Disordered" evidence="1">
    <location>
        <begin position="41"/>
        <end position="102"/>
    </location>
</feature>
<dbReference type="EMBL" id="NHYE01005074">
    <property type="protein sequence ID" value="PPQ77796.1"/>
    <property type="molecule type" value="Genomic_DNA"/>
</dbReference>
<gene>
    <name evidence="2" type="ORF">CVT26_005391</name>
</gene>
<evidence type="ECO:0000313" key="3">
    <source>
        <dbReference type="Proteomes" id="UP000284706"/>
    </source>
</evidence>
<protein>
    <submittedName>
        <fullName evidence="2">Uncharacterized protein</fullName>
    </submittedName>
</protein>
<evidence type="ECO:0000256" key="1">
    <source>
        <dbReference type="SAM" id="MobiDB-lite"/>
    </source>
</evidence>
<accession>A0A409WGZ8</accession>
<keyword evidence="3" id="KW-1185">Reference proteome</keyword>
<reference evidence="2 3" key="1">
    <citation type="journal article" date="2018" name="Evol. Lett.">
        <title>Horizontal gene cluster transfer increased hallucinogenic mushroom diversity.</title>
        <authorList>
            <person name="Reynolds H.T."/>
            <person name="Vijayakumar V."/>
            <person name="Gluck-Thaler E."/>
            <person name="Korotkin H.B."/>
            <person name="Matheny P.B."/>
            <person name="Slot J.C."/>
        </authorList>
    </citation>
    <scope>NUCLEOTIDE SEQUENCE [LARGE SCALE GENOMIC DNA]</scope>
    <source>
        <strain evidence="2 3">SRW20</strain>
    </source>
</reference>
<sequence length="102" mass="10251">MPHGQPRAYSCGGNGKVWKPRARSRVLNHVKSCLKHTSANRALASSAATSPGALSIATSPTSATATPASQGNPTPAAPTKSTPALPLLPFGVSFTEGTSPGT</sequence>
<organism evidence="2 3">
    <name type="scientific">Gymnopilus dilepis</name>
    <dbReference type="NCBI Taxonomy" id="231916"/>
    <lineage>
        <taxon>Eukaryota</taxon>
        <taxon>Fungi</taxon>
        <taxon>Dikarya</taxon>
        <taxon>Basidiomycota</taxon>
        <taxon>Agaricomycotina</taxon>
        <taxon>Agaricomycetes</taxon>
        <taxon>Agaricomycetidae</taxon>
        <taxon>Agaricales</taxon>
        <taxon>Agaricineae</taxon>
        <taxon>Hymenogastraceae</taxon>
        <taxon>Gymnopilus</taxon>
    </lineage>
</organism>
<comment type="caution">
    <text evidence="2">The sequence shown here is derived from an EMBL/GenBank/DDBJ whole genome shotgun (WGS) entry which is preliminary data.</text>
</comment>
<dbReference type="InParanoid" id="A0A409WGZ8"/>
<evidence type="ECO:0000313" key="2">
    <source>
        <dbReference type="EMBL" id="PPQ77796.1"/>
    </source>
</evidence>
<name>A0A409WGZ8_9AGAR</name>